<dbReference type="InterPro" id="IPR032259">
    <property type="entry name" value="HIBYL-CoA-H"/>
</dbReference>
<evidence type="ECO:0000313" key="6">
    <source>
        <dbReference type="Proteomes" id="UP001597213"/>
    </source>
</evidence>
<dbReference type="InterPro" id="IPR045004">
    <property type="entry name" value="ECH_dom"/>
</dbReference>
<evidence type="ECO:0000256" key="1">
    <source>
        <dbReference type="ARBA" id="ARBA00001709"/>
    </source>
</evidence>
<dbReference type="SUPFAM" id="SSF52096">
    <property type="entry name" value="ClpP/crotonase"/>
    <property type="match status" value="1"/>
</dbReference>
<feature type="domain" description="Enoyl-CoA hydratase/isomerase" evidence="4">
    <location>
        <begin position="13"/>
        <end position="327"/>
    </location>
</feature>
<dbReference type="NCBIfam" id="NF004127">
    <property type="entry name" value="PRK05617.1"/>
    <property type="match status" value="1"/>
</dbReference>
<dbReference type="PANTHER" id="PTHR43176">
    <property type="entry name" value="3-HYDROXYISOBUTYRYL-COA HYDROLASE-RELATED"/>
    <property type="match status" value="1"/>
</dbReference>
<dbReference type="EC" id="3.1.2.4" evidence="2"/>
<protein>
    <recommendedName>
        <fullName evidence="2">3-hydroxyisobutyryl-CoA hydrolase</fullName>
        <ecNumber evidence="2">3.1.2.4</ecNumber>
    </recommendedName>
</protein>
<dbReference type="Proteomes" id="UP001597213">
    <property type="component" value="Unassembled WGS sequence"/>
</dbReference>
<dbReference type="GO" id="GO:0016787">
    <property type="term" value="F:hydrolase activity"/>
    <property type="evidence" value="ECO:0007669"/>
    <property type="project" value="UniProtKB-KW"/>
</dbReference>
<dbReference type="CDD" id="cd06558">
    <property type="entry name" value="crotonase-like"/>
    <property type="match status" value="1"/>
</dbReference>
<dbReference type="Pfam" id="PF16113">
    <property type="entry name" value="ECH_2"/>
    <property type="match status" value="1"/>
</dbReference>
<evidence type="ECO:0000313" key="5">
    <source>
        <dbReference type="EMBL" id="MFD1881441.1"/>
    </source>
</evidence>
<comment type="caution">
    <text evidence="5">The sequence shown here is derived from an EMBL/GenBank/DDBJ whole genome shotgun (WGS) entry which is preliminary data.</text>
</comment>
<dbReference type="RefSeq" id="WP_379141304.1">
    <property type="nucleotide sequence ID" value="NZ_JBHUEN010000019.1"/>
</dbReference>
<evidence type="ECO:0000259" key="4">
    <source>
        <dbReference type="Pfam" id="PF16113"/>
    </source>
</evidence>
<name>A0ABW4R5A9_9RHOB</name>
<comment type="catalytic activity">
    <reaction evidence="1">
        <text>3-hydroxy-2-methylpropanoyl-CoA + H2O = 3-hydroxy-2-methylpropanoate + CoA + H(+)</text>
        <dbReference type="Rhea" id="RHEA:20888"/>
        <dbReference type="ChEBI" id="CHEBI:11805"/>
        <dbReference type="ChEBI" id="CHEBI:15377"/>
        <dbReference type="ChEBI" id="CHEBI:15378"/>
        <dbReference type="ChEBI" id="CHEBI:57287"/>
        <dbReference type="ChEBI" id="CHEBI:57340"/>
        <dbReference type="EC" id="3.1.2.4"/>
    </reaction>
</comment>
<dbReference type="PANTHER" id="PTHR43176:SF3">
    <property type="entry name" value="3-HYDROXYISOBUTYRYL-COA HYDROLASE, MITOCHONDRIAL"/>
    <property type="match status" value="1"/>
</dbReference>
<keyword evidence="6" id="KW-1185">Reference proteome</keyword>
<dbReference type="Gene3D" id="3.90.226.10">
    <property type="entry name" value="2-enoyl-CoA Hydratase, Chain A, domain 1"/>
    <property type="match status" value="1"/>
</dbReference>
<reference evidence="6" key="1">
    <citation type="journal article" date="2019" name="Int. J. Syst. Evol. Microbiol.">
        <title>The Global Catalogue of Microorganisms (GCM) 10K type strain sequencing project: providing services to taxonomists for standard genome sequencing and annotation.</title>
        <authorList>
            <consortium name="The Broad Institute Genomics Platform"/>
            <consortium name="The Broad Institute Genome Sequencing Center for Infectious Disease"/>
            <person name="Wu L."/>
            <person name="Ma J."/>
        </authorList>
    </citation>
    <scope>NUCLEOTIDE SEQUENCE [LARGE SCALE GENOMIC DNA]</scope>
    <source>
        <strain evidence="6">CCUG 56029</strain>
    </source>
</reference>
<sequence>MEKLHIRKDGRAGRITFTRPQALNALDHEMALAVTRALNDWRDDPQVELVLIDAEGDRAFCAGGDIAAIYHAGRAGDFAAGAGFFADEYRMNALIAEYPKPVVAFMHGFVMGGGVGVGGHASHRIVGDSTRIAMPESGIGLIPDVGGSWLLAHAPGRMGEYLTLTGARMGPGDAIAAHFADTYLPEAQWPALKEKLAETGDVGLIVGAPPPEAPIAGADLSAYGGRDLAAIVRAVNASGDKDGDAAKALARNSPLSMAAGLALVRAARADDSVRDALAREYRFTSRAAEFGDFLEGVRAQIIDKDRQPRWRHAGAGDVTKDEVDAMLAPLGPNELWKE</sequence>
<keyword evidence="3 5" id="KW-0378">Hydrolase</keyword>
<evidence type="ECO:0000256" key="2">
    <source>
        <dbReference type="ARBA" id="ARBA00011915"/>
    </source>
</evidence>
<dbReference type="EMBL" id="JBHUEN010000019">
    <property type="protein sequence ID" value="MFD1881441.1"/>
    <property type="molecule type" value="Genomic_DNA"/>
</dbReference>
<accession>A0ABW4R5A9</accession>
<evidence type="ECO:0000256" key="3">
    <source>
        <dbReference type="ARBA" id="ARBA00022801"/>
    </source>
</evidence>
<gene>
    <name evidence="5" type="ORF">ACFSCT_06895</name>
</gene>
<dbReference type="InterPro" id="IPR029045">
    <property type="entry name" value="ClpP/crotonase-like_dom_sf"/>
</dbReference>
<organism evidence="5 6">
    <name type="scientific">Paracoccus pacificus</name>
    <dbReference type="NCBI Taxonomy" id="1463598"/>
    <lineage>
        <taxon>Bacteria</taxon>
        <taxon>Pseudomonadati</taxon>
        <taxon>Pseudomonadota</taxon>
        <taxon>Alphaproteobacteria</taxon>
        <taxon>Rhodobacterales</taxon>
        <taxon>Paracoccaceae</taxon>
        <taxon>Paracoccus</taxon>
    </lineage>
</organism>
<proteinExistence type="predicted"/>